<name>A0A9P7BFS7_9ASCO</name>
<accession>A0A9P7BFS7</accession>
<evidence type="ECO:0000256" key="4">
    <source>
        <dbReference type="RuleBase" id="RU364152"/>
    </source>
</evidence>
<evidence type="ECO:0000256" key="1">
    <source>
        <dbReference type="ARBA" id="ARBA00004123"/>
    </source>
</evidence>
<comment type="similarity">
    <text evidence="2 4">Belongs to the Mediator complex subunit 20 family.</text>
</comment>
<organism evidence="5 6">
    <name type="scientific">Pichia californica</name>
    <dbReference type="NCBI Taxonomy" id="460514"/>
    <lineage>
        <taxon>Eukaryota</taxon>
        <taxon>Fungi</taxon>
        <taxon>Dikarya</taxon>
        <taxon>Ascomycota</taxon>
        <taxon>Saccharomycotina</taxon>
        <taxon>Pichiomycetes</taxon>
        <taxon>Pichiales</taxon>
        <taxon>Pichiaceae</taxon>
        <taxon>Pichia</taxon>
    </lineage>
</organism>
<evidence type="ECO:0000256" key="2">
    <source>
        <dbReference type="ARBA" id="ARBA00010743"/>
    </source>
</evidence>
<dbReference type="GO" id="GO:0006357">
    <property type="term" value="P:regulation of transcription by RNA polymerase II"/>
    <property type="evidence" value="ECO:0007669"/>
    <property type="project" value="InterPro"/>
</dbReference>
<sequence length="361" mass="42276">MVTAVLFVNQATPTTITKFHDMIMNQLPETLPSWEFELGIFLNNKYSKPVNMDPKHIPNRYLYTLQLSYLNDEERGNRMISIINNNKSIVTCVPNSTHIINRLESFTTKRLNYYKDDDEPIKKVDEKSKEEEIVKKDVDVDGDIEMENENENEVKKQIDIVSEEKDLEKENIEIDDDLIMSRYEENSLDEMKRRKKLLKHIQNGCCNNLNAQTNENLELMLVSKLQSLWTLKQTIRGQGGLGYIINVELNDEEKKVKSQEKFRLRTSNCLLHGTFKGFLIEIEHLDQDMEKLEITNELKNMDETESKNRLILRFSRSITMIKSLIDTYKFPSGNLCFNVLSESKLDYLSDLCQQYCDALQF</sequence>
<dbReference type="Gene3D" id="3.30.310.180">
    <property type="match status" value="1"/>
</dbReference>
<keyword evidence="4" id="KW-0804">Transcription</keyword>
<comment type="subcellular location">
    <subcellularLocation>
        <location evidence="1 4">Nucleus</location>
    </subcellularLocation>
</comment>
<comment type="function">
    <text evidence="4">Component of the Mediator complex, a coactivator involved in the regulated transcription of nearly all RNA polymerase II-dependent genes. Mediator functions as a bridge to convey information from gene-specific regulatory proteins to the basal RNA polymerase II transcription machinery. Mediator is recruited to promoters by direct interactions with regulatory proteins and serves as a scaffold for the assembly of a functional preinitiation complex with RNA polymerase II and the general transcription factors.</text>
</comment>
<keyword evidence="4" id="KW-0010">Activator</keyword>
<keyword evidence="6" id="KW-1185">Reference proteome</keyword>
<dbReference type="InterPro" id="IPR013921">
    <property type="entry name" value="Mediator_Med20"/>
</dbReference>
<dbReference type="EMBL" id="PUHW01000241">
    <property type="protein sequence ID" value="KAG0687588.1"/>
    <property type="molecule type" value="Genomic_DNA"/>
</dbReference>
<protein>
    <recommendedName>
        <fullName evidence="4">Mediator of RNA polymerase II transcription subunit 20</fullName>
    </recommendedName>
    <alternativeName>
        <fullName evidence="4">Mediator complex subunit 20</fullName>
    </alternativeName>
</protein>
<dbReference type="GO" id="GO:0016592">
    <property type="term" value="C:mediator complex"/>
    <property type="evidence" value="ECO:0007669"/>
    <property type="project" value="InterPro"/>
</dbReference>
<reference evidence="5" key="1">
    <citation type="submission" date="2020-11" db="EMBL/GenBank/DDBJ databases">
        <title>Kefir isolates.</title>
        <authorList>
            <person name="Marcisauskas S."/>
            <person name="Kim Y."/>
            <person name="Blasche S."/>
        </authorList>
    </citation>
    <scope>NUCLEOTIDE SEQUENCE</scope>
    <source>
        <strain evidence="5">Olga-1</strain>
    </source>
</reference>
<comment type="caution">
    <text evidence="5">The sequence shown here is derived from an EMBL/GenBank/DDBJ whole genome shotgun (WGS) entry which is preliminary data.</text>
</comment>
<keyword evidence="4" id="KW-0805">Transcription regulation</keyword>
<keyword evidence="3 4" id="KW-0539">Nucleus</keyword>
<evidence type="ECO:0000256" key="3">
    <source>
        <dbReference type="ARBA" id="ARBA00023242"/>
    </source>
</evidence>
<gene>
    <name evidence="5" type="primary">SRB2</name>
    <name evidence="4" type="synonym">MED20</name>
    <name evidence="5" type="ORF">C6P40_002160</name>
</gene>
<comment type="subunit">
    <text evidence="4">Component of the Mediator complex.</text>
</comment>
<proteinExistence type="inferred from homology"/>
<dbReference type="AlphaFoldDB" id="A0A9P7BFS7"/>
<dbReference type="Proteomes" id="UP000697127">
    <property type="component" value="Unassembled WGS sequence"/>
</dbReference>
<evidence type="ECO:0000313" key="6">
    <source>
        <dbReference type="Proteomes" id="UP000697127"/>
    </source>
</evidence>
<dbReference type="Pfam" id="PF08612">
    <property type="entry name" value="Med20"/>
    <property type="match status" value="1"/>
</dbReference>
<dbReference type="GO" id="GO:0003712">
    <property type="term" value="F:transcription coregulator activity"/>
    <property type="evidence" value="ECO:0007669"/>
    <property type="project" value="InterPro"/>
</dbReference>
<evidence type="ECO:0000313" key="5">
    <source>
        <dbReference type="EMBL" id="KAG0687588.1"/>
    </source>
</evidence>